<dbReference type="Gene3D" id="1.10.287.110">
    <property type="entry name" value="DnaJ domain"/>
    <property type="match status" value="1"/>
</dbReference>
<dbReference type="EMBL" id="GDJX01001355">
    <property type="protein sequence ID" value="JAT66581.1"/>
    <property type="molecule type" value="Transcribed_RNA"/>
</dbReference>
<evidence type="ECO:0000313" key="3">
    <source>
        <dbReference type="EMBL" id="JAT66581.1"/>
    </source>
</evidence>
<feature type="domain" description="J" evidence="2">
    <location>
        <begin position="101"/>
        <end position="156"/>
    </location>
</feature>
<dbReference type="SMART" id="SM00271">
    <property type="entry name" value="DnaJ"/>
    <property type="match status" value="1"/>
</dbReference>
<reference evidence="3" key="1">
    <citation type="submission" date="2015-07" db="EMBL/GenBank/DDBJ databases">
        <title>Transcriptome Assembly of Anthurium amnicola.</title>
        <authorList>
            <person name="Suzuki J."/>
        </authorList>
    </citation>
    <scope>NUCLEOTIDE SEQUENCE</scope>
</reference>
<feature type="compositionally biased region" description="Pro residues" evidence="1">
    <location>
        <begin position="1"/>
        <end position="10"/>
    </location>
</feature>
<dbReference type="SUPFAM" id="SSF46565">
    <property type="entry name" value="Chaperone J-domain"/>
    <property type="match status" value="1"/>
</dbReference>
<organism evidence="3">
    <name type="scientific">Anthurium amnicola</name>
    <dbReference type="NCBI Taxonomy" id="1678845"/>
    <lineage>
        <taxon>Eukaryota</taxon>
        <taxon>Viridiplantae</taxon>
        <taxon>Streptophyta</taxon>
        <taxon>Embryophyta</taxon>
        <taxon>Tracheophyta</taxon>
        <taxon>Spermatophyta</taxon>
        <taxon>Magnoliopsida</taxon>
        <taxon>Liliopsida</taxon>
        <taxon>Araceae</taxon>
        <taxon>Pothoideae</taxon>
        <taxon>Potheae</taxon>
        <taxon>Anthurium</taxon>
    </lineage>
</organism>
<feature type="region of interest" description="Disordered" evidence="1">
    <location>
        <begin position="1"/>
        <end position="77"/>
    </location>
</feature>
<feature type="non-terminal residue" evidence="3">
    <location>
        <position position="1"/>
    </location>
</feature>
<dbReference type="PANTHER" id="PTHR44240:SF10">
    <property type="entry name" value="J DOMAIN-CONTAINING PROTEIN"/>
    <property type="match status" value="1"/>
</dbReference>
<dbReference type="AlphaFoldDB" id="A0A1D1ZID4"/>
<dbReference type="GO" id="GO:0005783">
    <property type="term" value="C:endoplasmic reticulum"/>
    <property type="evidence" value="ECO:0007669"/>
    <property type="project" value="UniProtKB-ARBA"/>
</dbReference>
<gene>
    <name evidence="3" type="primary">ATJ11_0</name>
    <name evidence="3" type="ORF">g.43828</name>
</gene>
<dbReference type="PROSITE" id="PS50076">
    <property type="entry name" value="DNAJ_2"/>
    <property type="match status" value="1"/>
</dbReference>
<dbReference type="CDD" id="cd06257">
    <property type="entry name" value="DnaJ"/>
    <property type="match status" value="1"/>
</dbReference>
<dbReference type="InterPro" id="IPR036869">
    <property type="entry name" value="J_dom_sf"/>
</dbReference>
<feature type="non-terminal residue" evidence="3">
    <location>
        <position position="156"/>
    </location>
</feature>
<dbReference type="InterPro" id="IPR052276">
    <property type="entry name" value="Diphthamide-biosynth_chaperone"/>
</dbReference>
<sequence>GISAAPPPISPRLTMMAASPSLSSSGSTSSHLFRERAFRRCSSLPPPRTAPSPTQIPRFSASFASAPERERERTDSHSYHYSYYSRSHSRGSSGMTAAAGTLYDVLGLTAGATPGEIKAAYRRLARACHPDVVAPDRKGASAGEFMRVHAAYATLS</sequence>
<dbReference type="Pfam" id="PF00226">
    <property type="entry name" value="DnaJ"/>
    <property type="match status" value="1"/>
</dbReference>
<feature type="compositionally biased region" description="Low complexity" evidence="1">
    <location>
        <begin position="19"/>
        <end position="30"/>
    </location>
</feature>
<dbReference type="InterPro" id="IPR001623">
    <property type="entry name" value="DnaJ_domain"/>
</dbReference>
<dbReference type="PANTHER" id="PTHR44240">
    <property type="entry name" value="DNAJ DOMAIN (PROKARYOTIC HEAT SHOCK PROTEIN)-RELATED"/>
    <property type="match status" value="1"/>
</dbReference>
<name>A0A1D1ZID4_9ARAE</name>
<evidence type="ECO:0000259" key="2">
    <source>
        <dbReference type="PROSITE" id="PS50076"/>
    </source>
</evidence>
<proteinExistence type="predicted"/>
<accession>A0A1D1ZID4</accession>
<protein>
    <submittedName>
        <fullName evidence="3">Chaperone protein dnaJ 11, chloroplastic</fullName>
    </submittedName>
</protein>
<feature type="compositionally biased region" description="Basic and acidic residues" evidence="1">
    <location>
        <begin position="67"/>
        <end position="77"/>
    </location>
</feature>
<dbReference type="PRINTS" id="PR00625">
    <property type="entry name" value="JDOMAIN"/>
</dbReference>
<evidence type="ECO:0000256" key="1">
    <source>
        <dbReference type="SAM" id="MobiDB-lite"/>
    </source>
</evidence>